<feature type="transmembrane region" description="Helical" evidence="8">
    <location>
        <begin position="305"/>
        <end position="324"/>
    </location>
</feature>
<keyword evidence="3" id="KW-0813">Transport</keyword>
<evidence type="ECO:0000256" key="2">
    <source>
        <dbReference type="ARBA" id="ARBA00006236"/>
    </source>
</evidence>
<feature type="transmembrane region" description="Helical" evidence="8">
    <location>
        <begin position="79"/>
        <end position="98"/>
    </location>
</feature>
<dbReference type="Pfam" id="PF07690">
    <property type="entry name" value="MFS_1"/>
    <property type="match status" value="1"/>
</dbReference>
<feature type="transmembrane region" description="Helical" evidence="8">
    <location>
        <begin position="216"/>
        <end position="235"/>
    </location>
</feature>
<feature type="domain" description="Major facilitator superfamily (MFS) profile" evidence="9">
    <location>
        <begin position="10"/>
        <end position="394"/>
    </location>
</feature>
<keyword evidence="4" id="KW-1003">Cell membrane</keyword>
<gene>
    <name evidence="10" type="primary">bcr</name>
    <name evidence="10" type="ORF">ERS852511_00749</name>
    <name evidence="11" type="ORF">KQP68_04575</name>
</gene>
<dbReference type="InterPro" id="IPR004812">
    <property type="entry name" value="Efflux_drug-R_Bcr/CmlA"/>
</dbReference>
<evidence type="ECO:0000256" key="7">
    <source>
        <dbReference type="ARBA" id="ARBA00023136"/>
    </source>
</evidence>
<evidence type="ECO:0000313" key="11">
    <source>
        <dbReference type="EMBL" id="UYU67562.1"/>
    </source>
</evidence>
<dbReference type="InterPro" id="IPR011701">
    <property type="entry name" value="MFS"/>
</dbReference>
<reference evidence="10 12" key="1">
    <citation type="submission" date="2015-09" db="EMBL/GenBank/DDBJ databases">
        <authorList>
            <consortium name="Pathogen Informatics"/>
        </authorList>
    </citation>
    <scope>NUCLEOTIDE SEQUENCE [LARGE SCALE GENOMIC DNA]</scope>
    <source>
        <strain evidence="10 12">2789STDY5834899</strain>
    </source>
</reference>
<evidence type="ECO:0000256" key="1">
    <source>
        <dbReference type="ARBA" id="ARBA00004651"/>
    </source>
</evidence>
<dbReference type="InterPro" id="IPR036259">
    <property type="entry name" value="MFS_trans_sf"/>
</dbReference>
<organism evidence="11 13">
    <name type="scientific">Bacteroides thetaiotaomicron</name>
    <dbReference type="NCBI Taxonomy" id="818"/>
    <lineage>
        <taxon>Bacteria</taxon>
        <taxon>Pseudomonadati</taxon>
        <taxon>Bacteroidota</taxon>
        <taxon>Bacteroidia</taxon>
        <taxon>Bacteroidales</taxon>
        <taxon>Bacteroidaceae</taxon>
        <taxon>Bacteroides</taxon>
    </lineage>
</organism>
<dbReference type="CDD" id="cd17320">
    <property type="entry name" value="MFS_MdfA_MDR_like"/>
    <property type="match status" value="1"/>
</dbReference>
<dbReference type="EMBL" id="CZAP01000002">
    <property type="protein sequence ID" value="CUO98499.1"/>
    <property type="molecule type" value="Genomic_DNA"/>
</dbReference>
<feature type="transmembrane region" description="Helical" evidence="8">
    <location>
        <begin position="336"/>
        <end position="358"/>
    </location>
</feature>
<keyword evidence="5 8" id="KW-0812">Transmembrane</keyword>
<accession>A0A173VC75</accession>
<evidence type="ECO:0000256" key="8">
    <source>
        <dbReference type="SAM" id="Phobius"/>
    </source>
</evidence>
<evidence type="ECO:0000313" key="10">
    <source>
        <dbReference type="EMBL" id="CUO98499.1"/>
    </source>
</evidence>
<sequence>MNAINKENSKVFLLILLGMLSAFGPFVTDMYLPSLPAMADYFSASLPMVQMGLTTSMIGLALGQIFFGPLSDKYGRRPLLLVSMLLFIVSTLFCLFAPDIYSFVTLRLIQGIAGAGGIVISRSVAIDKFSGKELAKMLAVIGAINGVAPVAAPVIGGLLTGSVGWQGIFMILLFIGILLGIGCIRFKESLPAEKRSKTGVWATFRSFGIIVHNRRYMLYVFQLAFAQGILFAYIASSPFIIQQHYGFSPFAFSICFAVNAVAIGVAAALSVKFRRTENGTLTGCVGMLVFAVLQMAALYSGCGFWTYELLMFALLFMMGLTFTASTTLAMDCERRYAGAASALLGALCFASGGIVSPLVGLGDILISTGVTFVICAVCSLLCALWAVKRTGPKVALCRI</sequence>
<dbReference type="RefSeq" id="WP_080979846.1">
    <property type="nucleotide sequence ID" value="NZ_CAXTGU010000034.1"/>
</dbReference>
<feature type="transmembrane region" description="Helical" evidence="8">
    <location>
        <begin position="137"/>
        <end position="159"/>
    </location>
</feature>
<dbReference type="NCBIfam" id="TIGR00710">
    <property type="entry name" value="efflux_Bcr_CflA"/>
    <property type="match status" value="1"/>
</dbReference>
<dbReference type="Proteomes" id="UP000095576">
    <property type="component" value="Unassembled WGS sequence"/>
</dbReference>
<dbReference type="PROSITE" id="PS50850">
    <property type="entry name" value="MFS"/>
    <property type="match status" value="1"/>
</dbReference>
<dbReference type="AlphaFoldDB" id="A0A173VC75"/>
<feature type="transmembrane region" description="Helical" evidence="8">
    <location>
        <begin position="12"/>
        <end position="32"/>
    </location>
</feature>
<feature type="transmembrane region" description="Helical" evidence="8">
    <location>
        <begin position="104"/>
        <end position="125"/>
    </location>
</feature>
<evidence type="ECO:0000313" key="12">
    <source>
        <dbReference type="Proteomes" id="UP000095576"/>
    </source>
</evidence>
<evidence type="ECO:0000256" key="6">
    <source>
        <dbReference type="ARBA" id="ARBA00022989"/>
    </source>
</evidence>
<feature type="transmembrane region" description="Helical" evidence="8">
    <location>
        <begin position="165"/>
        <end position="186"/>
    </location>
</feature>
<evidence type="ECO:0000256" key="4">
    <source>
        <dbReference type="ARBA" id="ARBA00022475"/>
    </source>
</evidence>
<feature type="transmembrane region" description="Helical" evidence="8">
    <location>
        <begin position="247"/>
        <end position="269"/>
    </location>
</feature>
<dbReference type="GO" id="GO:0042910">
    <property type="term" value="F:xenobiotic transmembrane transporter activity"/>
    <property type="evidence" value="ECO:0007669"/>
    <property type="project" value="InterPro"/>
</dbReference>
<keyword evidence="7 8" id="KW-0472">Membrane</keyword>
<comment type="similarity">
    <text evidence="2">Belongs to the major facilitator superfamily. Bcr/CmlA family.</text>
</comment>
<evidence type="ECO:0000256" key="3">
    <source>
        <dbReference type="ARBA" id="ARBA00022448"/>
    </source>
</evidence>
<evidence type="ECO:0000313" key="13">
    <source>
        <dbReference type="Proteomes" id="UP001156218"/>
    </source>
</evidence>
<dbReference type="GO" id="GO:0005886">
    <property type="term" value="C:plasma membrane"/>
    <property type="evidence" value="ECO:0007669"/>
    <property type="project" value="UniProtKB-SubCell"/>
</dbReference>
<protein>
    <submittedName>
        <fullName evidence="10">Bcr/CflA subfamily drug resistance transporter</fullName>
    </submittedName>
    <submittedName>
        <fullName evidence="11">Multidrug effflux MFS transporter</fullName>
    </submittedName>
</protein>
<feature type="transmembrane region" description="Helical" evidence="8">
    <location>
        <begin position="44"/>
        <end position="67"/>
    </location>
</feature>
<feature type="transmembrane region" description="Helical" evidence="8">
    <location>
        <begin position="364"/>
        <end position="387"/>
    </location>
</feature>
<dbReference type="EMBL" id="CP083680">
    <property type="protein sequence ID" value="UYU67562.1"/>
    <property type="molecule type" value="Genomic_DNA"/>
</dbReference>
<dbReference type="GO" id="GO:1990961">
    <property type="term" value="P:xenobiotic detoxification by transmembrane export across the plasma membrane"/>
    <property type="evidence" value="ECO:0007669"/>
    <property type="project" value="InterPro"/>
</dbReference>
<dbReference type="PANTHER" id="PTHR23502">
    <property type="entry name" value="MAJOR FACILITATOR SUPERFAMILY"/>
    <property type="match status" value="1"/>
</dbReference>
<keyword evidence="6 8" id="KW-1133">Transmembrane helix</keyword>
<evidence type="ECO:0000256" key="5">
    <source>
        <dbReference type="ARBA" id="ARBA00022692"/>
    </source>
</evidence>
<proteinExistence type="inferred from homology"/>
<dbReference type="Gene3D" id="1.20.1720.10">
    <property type="entry name" value="Multidrug resistance protein D"/>
    <property type="match status" value="1"/>
</dbReference>
<dbReference type="SUPFAM" id="SSF103473">
    <property type="entry name" value="MFS general substrate transporter"/>
    <property type="match status" value="1"/>
</dbReference>
<dbReference type="Proteomes" id="UP001156218">
    <property type="component" value="Chromosome"/>
</dbReference>
<name>A0A173VC75_BACT4</name>
<evidence type="ECO:0000259" key="9">
    <source>
        <dbReference type="PROSITE" id="PS50850"/>
    </source>
</evidence>
<reference evidence="11 13" key="2">
    <citation type="submission" date="2021-06" db="EMBL/GenBank/DDBJ databases">
        <title>Interrogation of the integrated mobile genetic elements in gut-associated Bacteroides with a consensus prediction approach.</title>
        <authorList>
            <person name="Campbell D.E."/>
            <person name="Leigh J.R."/>
            <person name="Kim T."/>
            <person name="England W."/>
            <person name="Whitaker R.J."/>
            <person name="Degnan P.H."/>
        </authorList>
    </citation>
    <scope>NUCLEOTIDE SEQUENCE [LARGE SCALE GENOMIC DNA]</scope>
    <source>
        <strain evidence="11 13">WAL8669</strain>
    </source>
</reference>
<comment type="subcellular location">
    <subcellularLocation>
        <location evidence="1">Cell membrane</location>
        <topology evidence="1">Multi-pass membrane protein</topology>
    </subcellularLocation>
</comment>
<dbReference type="PANTHER" id="PTHR23502:SF132">
    <property type="entry name" value="POLYAMINE TRANSPORTER 2-RELATED"/>
    <property type="match status" value="1"/>
</dbReference>
<feature type="transmembrane region" description="Helical" evidence="8">
    <location>
        <begin position="281"/>
        <end position="299"/>
    </location>
</feature>
<dbReference type="InterPro" id="IPR020846">
    <property type="entry name" value="MFS_dom"/>
</dbReference>